<organism evidence="2 3">
    <name type="scientific">Myroides odoratus</name>
    <name type="common">Flavobacterium odoratum</name>
    <dbReference type="NCBI Taxonomy" id="256"/>
    <lineage>
        <taxon>Bacteria</taxon>
        <taxon>Pseudomonadati</taxon>
        <taxon>Bacteroidota</taxon>
        <taxon>Flavobacteriia</taxon>
        <taxon>Flavobacteriales</taxon>
        <taxon>Flavobacteriaceae</taxon>
        <taxon>Myroides</taxon>
    </lineage>
</organism>
<keyword evidence="1" id="KW-0472">Membrane</keyword>
<evidence type="ECO:0000313" key="3">
    <source>
        <dbReference type="Proteomes" id="UP000255024"/>
    </source>
</evidence>
<sequence length="176" mass="20136">MKYLIDLQEYLLYNLQQIGVSIKLSGMMSVVVLMVVSIWDKLDKWLDESIDYVLIALFLVAADHFLGTVYHLFFKRDFSWMKNIVGLLIKLSMVLVGGLIFESLTHITKEQDLVYGYLKMTTRLIVCLYPGSSGLKNVNNITRGVFPGNVLLGKFDSFQKDLSIEKLKKEKENEGD</sequence>
<evidence type="ECO:0000313" key="2">
    <source>
        <dbReference type="EMBL" id="STZ28572.1"/>
    </source>
</evidence>
<accession>A0A378RNE4</accession>
<protein>
    <recommendedName>
        <fullName evidence="4">Phage-related holin (Lysis protein)</fullName>
    </recommendedName>
</protein>
<keyword evidence="1" id="KW-1133">Transmembrane helix</keyword>
<dbReference type="Proteomes" id="UP000255024">
    <property type="component" value="Unassembled WGS sequence"/>
</dbReference>
<keyword evidence="3" id="KW-1185">Reference proteome</keyword>
<keyword evidence="1" id="KW-0812">Transmembrane</keyword>
<dbReference type="RefSeq" id="WP_115091487.1">
    <property type="nucleotide sequence ID" value="NZ_CP068107.1"/>
</dbReference>
<feature type="transmembrane region" description="Helical" evidence="1">
    <location>
        <begin position="20"/>
        <end position="40"/>
    </location>
</feature>
<evidence type="ECO:0008006" key="4">
    <source>
        <dbReference type="Google" id="ProtNLM"/>
    </source>
</evidence>
<feature type="transmembrane region" description="Helical" evidence="1">
    <location>
        <begin position="52"/>
        <end position="74"/>
    </location>
</feature>
<dbReference type="EMBL" id="UGQL01000001">
    <property type="protein sequence ID" value="STZ28572.1"/>
    <property type="molecule type" value="Genomic_DNA"/>
</dbReference>
<evidence type="ECO:0000256" key="1">
    <source>
        <dbReference type="SAM" id="Phobius"/>
    </source>
</evidence>
<name>A0A378RNE4_MYROD</name>
<gene>
    <name evidence="2" type="ORF">NCTC11179_02123</name>
</gene>
<feature type="transmembrane region" description="Helical" evidence="1">
    <location>
        <begin position="80"/>
        <end position="101"/>
    </location>
</feature>
<reference evidence="2 3" key="1">
    <citation type="submission" date="2018-06" db="EMBL/GenBank/DDBJ databases">
        <authorList>
            <consortium name="Pathogen Informatics"/>
            <person name="Doyle S."/>
        </authorList>
    </citation>
    <scope>NUCLEOTIDE SEQUENCE [LARGE SCALE GENOMIC DNA]</scope>
    <source>
        <strain evidence="2 3">NCTC11179</strain>
    </source>
</reference>
<dbReference type="AlphaFoldDB" id="A0A378RNE4"/>
<proteinExistence type="predicted"/>